<evidence type="ECO:0000313" key="3">
    <source>
        <dbReference type="Proteomes" id="UP000295515"/>
    </source>
</evidence>
<dbReference type="EMBL" id="SMCQ01000001">
    <property type="protein sequence ID" value="TCW03114.1"/>
    <property type="molecule type" value="Genomic_DNA"/>
</dbReference>
<feature type="domain" description="Rhodanese" evidence="1">
    <location>
        <begin position="39"/>
        <end position="124"/>
    </location>
</feature>
<dbReference type="AlphaFoldDB" id="A0A4R3Z8R1"/>
<name>A0A4R3Z8R1_9FIRM</name>
<keyword evidence="2" id="KW-0808">Transferase</keyword>
<dbReference type="CDD" id="cd00158">
    <property type="entry name" value="RHOD"/>
    <property type="match status" value="1"/>
</dbReference>
<dbReference type="SUPFAM" id="SSF52821">
    <property type="entry name" value="Rhodanese/Cell cycle control phosphatase"/>
    <property type="match status" value="1"/>
</dbReference>
<protein>
    <submittedName>
        <fullName evidence="2">Rhodanese-related sulfurtransferase</fullName>
    </submittedName>
</protein>
<dbReference type="SMART" id="SM00450">
    <property type="entry name" value="RHOD"/>
    <property type="match status" value="1"/>
</dbReference>
<dbReference type="Pfam" id="PF00581">
    <property type="entry name" value="Rhodanese"/>
    <property type="match status" value="1"/>
</dbReference>
<keyword evidence="3" id="KW-1185">Reference proteome</keyword>
<sequence>MNDLKSLKALLAGLFLVGCTNNSIQYQTIDAKKAKEMMATQDVVIVDVREESEYQAGHIPGALLIPLSTINAKNQQLPKYDQTLLVYCRSGHRSQKAAQKFVKLGYEHVYDFGGILDWPYEIEK</sequence>
<dbReference type="Gene3D" id="3.40.250.10">
    <property type="entry name" value="Rhodanese-like domain"/>
    <property type="match status" value="1"/>
</dbReference>
<dbReference type="InterPro" id="IPR036873">
    <property type="entry name" value="Rhodanese-like_dom_sf"/>
</dbReference>
<dbReference type="PROSITE" id="PS50206">
    <property type="entry name" value="RHODANESE_3"/>
    <property type="match status" value="1"/>
</dbReference>
<gene>
    <name evidence="2" type="ORF">EDD60_101421</name>
</gene>
<dbReference type="PROSITE" id="PS51257">
    <property type="entry name" value="PROKAR_LIPOPROTEIN"/>
    <property type="match status" value="1"/>
</dbReference>
<dbReference type="PANTHER" id="PTHR43031">
    <property type="entry name" value="FAD-DEPENDENT OXIDOREDUCTASE"/>
    <property type="match status" value="1"/>
</dbReference>
<dbReference type="GeneID" id="98914238"/>
<comment type="caution">
    <text evidence="2">The sequence shown here is derived from an EMBL/GenBank/DDBJ whole genome shotgun (WGS) entry which is preliminary data.</text>
</comment>
<dbReference type="PANTHER" id="PTHR43031:SF18">
    <property type="entry name" value="RHODANESE-RELATED SULFURTRANSFERASES"/>
    <property type="match status" value="1"/>
</dbReference>
<evidence type="ECO:0000259" key="1">
    <source>
        <dbReference type="PROSITE" id="PS50206"/>
    </source>
</evidence>
<dbReference type="InterPro" id="IPR001307">
    <property type="entry name" value="Thiosulphate_STrfase_CS"/>
</dbReference>
<dbReference type="RefSeq" id="WP_243646605.1">
    <property type="nucleotide sequence ID" value="NZ_JANKBF010000002.1"/>
</dbReference>
<dbReference type="InterPro" id="IPR001763">
    <property type="entry name" value="Rhodanese-like_dom"/>
</dbReference>
<dbReference type="Proteomes" id="UP000295515">
    <property type="component" value="Unassembled WGS sequence"/>
</dbReference>
<evidence type="ECO:0000313" key="2">
    <source>
        <dbReference type="EMBL" id="TCW03114.1"/>
    </source>
</evidence>
<dbReference type="InterPro" id="IPR050229">
    <property type="entry name" value="GlpE_sulfurtransferase"/>
</dbReference>
<reference evidence="2 3" key="1">
    <citation type="submission" date="2019-03" db="EMBL/GenBank/DDBJ databases">
        <title>Genomic Encyclopedia of Type Strains, Phase IV (KMG-IV): sequencing the most valuable type-strain genomes for metagenomic binning, comparative biology and taxonomic classification.</title>
        <authorList>
            <person name="Goeker M."/>
        </authorList>
    </citation>
    <scope>NUCLEOTIDE SEQUENCE [LARGE SCALE GENOMIC DNA]</scope>
    <source>
        <strain evidence="2 3">DSM 29487</strain>
    </source>
</reference>
<organism evidence="2 3">
    <name type="scientific">Longibaculum muris</name>
    <dbReference type="NCBI Taxonomy" id="1796628"/>
    <lineage>
        <taxon>Bacteria</taxon>
        <taxon>Bacillati</taxon>
        <taxon>Bacillota</taxon>
        <taxon>Erysipelotrichia</taxon>
        <taxon>Erysipelotrichales</taxon>
        <taxon>Coprobacillaceae</taxon>
        <taxon>Longibaculum</taxon>
    </lineage>
</organism>
<accession>A0A4R3Z8R1</accession>
<proteinExistence type="predicted"/>
<dbReference type="PROSITE" id="PS00380">
    <property type="entry name" value="RHODANESE_1"/>
    <property type="match status" value="1"/>
</dbReference>
<dbReference type="GO" id="GO:0004792">
    <property type="term" value="F:thiosulfate-cyanide sulfurtransferase activity"/>
    <property type="evidence" value="ECO:0007669"/>
    <property type="project" value="InterPro"/>
</dbReference>